<protein>
    <submittedName>
        <fullName evidence="1">Uncharacterized protein</fullName>
    </submittedName>
</protein>
<dbReference type="EMBL" id="CACRXK020023254">
    <property type="protein sequence ID" value="CAB4037582.1"/>
    <property type="molecule type" value="Genomic_DNA"/>
</dbReference>
<sequence>MQNPVISGADVKAGLGLKKIKLDTQDDEQTVVNKITSDEKDATGNACGFPQLKTCGGFEMMRCQPNCRDLTVIDCSWNAKDLRSNLGGGQGKIYLRPIQKSLSTQPIVAESKSEVKQKCYMCNEDVLVRNLRDHLWSCTQGLETSDDDDDGQNTNTGTVETFLPVETSATNTTTVTATTVSTSTAGPSVTQPIVQQSINSPSIPNNSLPNTQTSLVSAITTVSDSSSPSSTSNASSSVILSSSIPVVDLTHTPAAANNNGQSVDEIVDSTITYCQEHNILNPVEILRYFQPRMVIGRALEVQSVVEVNEGVTNFIMVDRHNLMTAIDEILFLTEYRRTLQVQFYGK</sequence>
<gene>
    <name evidence="1" type="ORF">PACLA_8A041029</name>
</gene>
<dbReference type="OrthoDB" id="5984692at2759"/>
<keyword evidence="2" id="KW-1185">Reference proteome</keyword>
<evidence type="ECO:0000313" key="1">
    <source>
        <dbReference type="EMBL" id="CAB4037582.1"/>
    </source>
</evidence>
<comment type="caution">
    <text evidence="1">The sequence shown here is derived from an EMBL/GenBank/DDBJ whole genome shotgun (WGS) entry which is preliminary data.</text>
</comment>
<accession>A0A7D9LRA4</accession>
<proteinExistence type="predicted"/>
<evidence type="ECO:0000313" key="2">
    <source>
        <dbReference type="Proteomes" id="UP001152795"/>
    </source>
</evidence>
<dbReference type="Proteomes" id="UP001152795">
    <property type="component" value="Unassembled WGS sequence"/>
</dbReference>
<feature type="non-terminal residue" evidence="1">
    <location>
        <position position="346"/>
    </location>
</feature>
<name>A0A7D9LRA4_PARCT</name>
<dbReference type="AlphaFoldDB" id="A0A7D9LRA4"/>
<reference evidence="1" key="1">
    <citation type="submission" date="2020-04" db="EMBL/GenBank/DDBJ databases">
        <authorList>
            <person name="Alioto T."/>
            <person name="Alioto T."/>
            <person name="Gomez Garrido J."/>
        </authorList>
    </citation>
    <scope>NUCLEOTIDE SEQUENCE</scope>
    <source>
        <strain evidence="1">A484AB</strain>
    </source>
</reference>
<organism evidence="1 2">
    <name type="scientific">Paramuricea clavata</name>
    <name type="common">Red gorgonian</name>
    <name type="synonym">Violescent sea-whip</name>
    <dbReference type="NCBI Taxonomy" id="317549"/>
    <lineage>
        <taxon>Eukaryota</taxon>
        <taxon>Metazoa</taxon>
        <taxon>Cnidaria</taxon>
        <taxon>Anthozoa</taxon>
        <taxon>Octocorallia</taxon>
        <taxon>Malacalcyonacea</taxon>
        <taxon>Plexauridae</taxon>
        <taxon>Paramuricea</taxon>
    </lineage>
</organism>